<dbReference type="Pfam" id="PF00005">
    <property type="entry name" value="ABC_tran"/>
    <property type="match status" value="1"/>
</dbReference>
<proteinExistence type="inferred from homology"/>
<dbReference type="GO" id="GO:0005524">
    <property type="term" value="F:ATP binding"/>
    <property type="evidence" value="ECO:0007669"/>
    <property type="project" value="UniProtKB-KW"/>
</dbReference>
<sequence>MQKYEHHYLDQLSGGMQQRVDIAHALAIYPRILLMDEPFAPLDYQTSLMMQDILVNLWEEFNTTIVFVTLDVDESIFLSELILLTSAAPRRIVKGNANSLPWPPDQMISSETDFLEIKRECMEFIRVESVRMF</sequence>
<accession>A0ABZ2VZW3</accession>
<dbReference type="Proteomes" id="UP001475781">
    <property type="component" value="Chromosome"/>
</dbReference>
<gene>
    <name evidence="4" type="ORF">NLK58_17145</name>
</gene>
<comment type="similarity">
    <text evidence="1">Belongs to the ABC transporter superfamily.</text>
</comment>
<evidence type="ECO:0000313" key="5">
    <source>
        <dbReference type="Proteomes" id="UP001475781"/>
    </source>
</evidence>
<evidence type="ECO:0000256" key="1">
    <source>
        <dbReference type="ARBA" id="ARBA00005417"/>
    </source>
</evidence>
<feature type="domain" description="ABC transporter" evidence="3">
    <location>
        <begin position="8"/>
        <end position="40"/>
    </location>
</feature>
<dbReference type="InterPro" id="IPR050166">
    <property type="entry name" value="ABC_transporter_ATP-bind"/>
</dbReference>
<keyword evidence="4" id="KW-0067">ATP-binding</keyword>
<dbReference type="SUPFAM" id="SSF52540">
    <property type="entry name" value="P-loop containing nucleoside triphosphate hydrolases"/>
    <property type="match status" value="1"/>
</dbReference>
<keyword evidence="2" id="KW-0813">Transport</keyword>
<keyword evidence="5" id="KW-1185">Reference proteome</keyword>
<dbReference type="PANTHER" id="PTHR42788:SF13">
    <property type="entry name" value="ALIPHATIC SULFONATES IMPORT ATP-BINDING PROTEIN SSUB"/>
    <property type="match status" value="1"/>
</dbReference>
<organism evidence="4 5">
    <name type="scientific">Marinobacter metalliresistant</name>
    <dbReference type="NCBI Taxonomy" id="2961995"/>
    <lineage>
        <taxon>Bacteria</taxon>
        <taxon>Pseudomonadati</taxon>
        <taxon>Pseudomonadota</taxon>
        <taxon>Gammaproteobacteria</taxon>
        <taxon>Pseudomonadales</taxon>
        <taxon>Marinobacteraceae</taxon>
        <taxon>Marinobacter</taxon>
    </lineage>
</organism>
<evidence type="ECO:0000259" key="3">
    <source>
        <dbReference type="Pfam" id="PF00005"/>
    </source>
</evidence>
<keyword evidence="4" id="KW-0547">Nucleotide-binding</keyword>
<reference evidence="4 5" key="1">
    <citation type="submission" date="2022-07" db="EMBL/GenBank/DDBJ databases">
        <title>A copper resistant bacterium isolated from sediment samples of deep sea hydrothermal areas.</title>
        <authorList>
            <person name="Zeng X."/>
        </authorList>
    </citation>
    <scope>NUCLEOTIDE SEQUENCE [LARGE SCALE GENOMIC DNA]</scope>
    <source>
        <strain evidence="5">CuT 6</strain>
    </source>
</reference>
<dbReference type="InterPro" id="IPR027417">
    <property type="entry name" value="P-loop_NTPase"/>
</dbReference>
<dbReference type="Gene3D" id="3.40.50.300">
    <property type="entry name" value="P-loop containing nucleotide triphosphate hydrolases"/>
    <property type="match status" value="1"/>
</dbReference>
<dbReference type="InterPro" id="IPR003439">
    <property type="entry name" value="ABC_transporter-like_ATP-bd"/>
</dbReference>
<evidence type="ECO:0000313" key="4">
    <source>
        <dbReference type="EMBL" id="WZF88031.1"/>
    </source>
</evidence>
<dbReference type="PANTHER" id="PTHR42788">
    <property type="entry name" value="TAURINE IMPORT ATP-BINDING PROTEIN-RELATED"/>
    <property type="match status" value="1"/>
</dbReference>
<name>A0ABZ2VZW3_9GAMM</name>
<evidence type="ECO:0000256" key="2">
    <source>
        <dbReference type="ARBA" id="ARBA00022448"/>
    </source>
</evidence>
<protein>
    <submittedName>
        <fullName evidence="4">ATP-binding cassette domain-containing protein</fullName>
    </submittedName>
</protein>
<dbReference type="EMBL" id="CP101118">
    <property type="protein sequence ID" value="WZF88031.1"/>
    <property type="molecule type" value="Genomic_DNA"/>
</dbReference>
<dbReference type="RefSeq" id="WP_341581379.1">
    <property type="nucleotide sequence ID" value="NZ_CP101118.1"/>
</dbReference>